<evidence type="ECO:0000313" key="2">
    <source>
        <dbReference type="Proteomes" id="UP001311915"/>
    </source>
</evidence>
<gene>
    <name evidence="1" type="ORF">R3W88_002695</name>
</gene>
<organism evidence="1 2">
    <name type="scientific">Solanum pinnatisectum</name>
    <name type="common">tansyleaf nightshade</name>
    <dbReference type="NCBI Taxonomy" id="50273"/>
    <lineage>
        <taxon>Eukaryota</taxon>
        <taxon>Viridiplantae</taxon>
        <taxon>Streptophyta</taxon>
        <taxon>Embryophyta</taxon>
        <taxon>Tracheophyta</taxon>
        <taxon>Spermatophyta</taxon>
        <taxon>Magnoliopsida</taxon>
        <taxon>eudicotyledons</taxon>
        <taxon>Gunneridae</taxon>
        <taxon>Pentapetalae</taxon>
        <taxon>asterids</taxon>
        <taxon>lamiids</taxon>
        <taxon>Solanales</taxon>
        <taxon>Solanaceae</taxon>
        <taxon>Solanoideae</taxon>
        <taxon>Solaneae</taxon>
        <taxon>Solanum</taxon>
    </lineage>
</organism>
<comment type="caution">
    <text evidence="1">The sequence shown here is derived from an EMBL/GenBank/DDBJ whole genome shotgun (WGS) entry which is preliminary data.</text>
</comment>
<accession>A0AAV9MLX0</accession>
<protein>
    <submittedName>
        <fullName evidence="1">Uncharacterized protein</fullName>
    </submittedName>
</protein>
<dbReference type="AlphaFoldDB" id="A0AAV9MLX0"/>
<reference evidence="1 2" key="1">
    <citation type="submission" date="2023-10" db="EMBL/GenBank/DDBJ databases">
        <title>Genome-Wide Identification Analysis in wild type Solanum Pinnatisectum Reveals Some Genes Defensing Phytophthora Infestans.</title>
        <authorList>
            <person name="Sun C."/>
        </authorList>
    </citation>
    <scope>NUCLEOTIDE SEQUENCE [LARGE SCALE GENOMIC DNA]</scope>
    <source>
        <strain evidence="1">LQN</strain>
        <tissue evidence="1">Leaf</tissue>
    </source>
</reference>
<dbReference type="EMBL" id="JAWPEI010000001">
    <property type="protein sequence ID" value="KAK4738998.1"/>
    <property type="molecule type" value="Genomic_DNA"/>
</dbReference>
<name>A0AAV9MLX0_9SOLN</name>
<sequence length="140" mass="16173">MNESSFFSIKAHGDVFDNEDFNDSDNSLEEDDLLFLKNVDPSIESFGINITMKKKKNDGSQNYVSEEMHRKMQNEEGDSDCVDFDDAKSLNSDCDSEFEDCNFLKHNPKIGAFNPELELGMVFDKKKRKSRKSWLQIKPK</sequence>
<keyword evidence="2" id="KW-1185">Reference proteome</keyword>
<proteinExistence type="predicted"/>
<dbReference type="Proteomes" id="UP001311915">
    <property type="component" value="Unassembled WGS sequence"/>
</dbReference>
<evidence type="ECO:0000313" key="1">
    <source>
        <dbReference type="EMBL" id="KAK4738998.1"/>
    </source>
</evidence>